<protein>
    <submittedName>
        <fullName evidence="1">ATP-binding protein</fullName>
    </submittedName>
</protein>
<organism evidence="1 2">
    <name type="scientific">Methanospirillum hungatei</name>
    <dbReference type="NCBI Taxonomy" id="2203"/>
    <lineage>
        <taxon>Archaea</taxon>
        <taxon>Methanobacteriati</taxon>
        <taxon>Methanobacteriota</taxon>
        <taxon>Stenosarchaea group</taxon>
        <taxon>Methanomicrobia</taxon>
        <taxon>Methanomicrobiales</taxon>
        <taxon>Methanospirillaceae</taxon>
        <taxon>Methanospirillum</taxon>
    </lineage>
</organism>
<dbReference type="GO" id="GO:0005524">
    <property type="term" value="F:ATP binding"/>
    <property type="evidence" value="ECO:0007669"/>
    <property type="project" value="UniProtKB-KW"/>
</dbReference>
<sequence>MPSEPPPSKGERNAIIGYKPQYEIAAIKIITAIKAGNLVSIKIADPDAGRVDDFQILSINRIDAYQIKWSEYPSSITYNKFISPIDGNPCYIAQLADGWKRLKNKFPSKKICVHFIHRNYPSTNDKINSCKKNNPDRLHFASFIAQIWNKIHNSSPEFRFQIPDEWDFAFQKFYESSKLETIEEFINFVKDCSLEFGYNIPNFEELPEKDRFSTIDDINNISKKLIDLVADPSKTIEYSLKEFLIIIGWESRNDLINQHLFPINERLYQKNHNLYTDFDNLINNINKGYIGLIGTPGSGKSTFLTQFLKNRSELVIKYYSYIPNSYEPVNLRGESKNFLHDISLQLDHEGFSSGGSVSSFDRTILLKRFYNQMQYLHEEWKKNQRKTIFLIDGLDHISREQHPEYSLLNDLPDPNKIPDGIIFILGSQTDEIFPSAVKSEIRDKRIIEMPSLNLEEVRNIIKNSPIQIPLEIDQINKIFLLSNGHPLSLIYLLNKILETEDNEEISNILNKTNPFSGNIEKQYESYWDELKDDFDLIKLLGLIARCKSGIDLKWFNTWYDRKSISKLRRTFSHYFKVGESGFWFFFHNSFRSFIIKKTSEIESGIIDESQSIYFQKILANQASQEPKTSIHSWDIIFHLFNAKEYQKVIEISTASYFREQFLNFRAIREIKNDIIFALDSAKILNNYHRFIRLMLIGSEYEQRKSYLEDISYFPLLFHHLQEHPEICIEHLISGNELQIEQIKGIKLTKTLNHISFQISKLIFELSEPYDILISSETYNNFQKYSPDTLLTWASSAPYFRTIDEIIKLIRNCKQINLNESHDLSTENIIKFQQKLLFIVGISLIELNKWEDVKIINNEINKISSSLNKDIVFNLNIWSSDFCILINNLEEAEYFLEKVKDVIGDSYLFPENEQFNAERIIYFLYNALKIKKDETFAQKYLKHVQCPENINFLNFSNPFSEFESFIRYNKIQFLLGYDYQPLELNISNENEEEILFFLFKRHIYTLSYISVMGDINKELPPEQISELIIPILGFYYQNFSLNRRIKNGYFIHQCQKEFFEFFVDSVVNHKNGIKVLYLLLDKEWEKPDNEKYWPSLVWENIIKIIYKHSGDKKWCNNKVNLIEESFLSRPEKYYDTNQRIHEFYDYSEICAIIKNQLKSLQYLRKTFETSLGIGFRKDYQLNNWIKWLDIINKIDPEQREERTIFFINIISVMHEYVEKNSDLYAAKLLISVTFNWSPEKALILAEWFITKHIVPYLDVRNLYLSLLLKSELDIPINDILPHVESILFDTENETEHREIVKNL</sequence>
<proteinExistence type="predicted"/>
<name>A0A8F5VQI1_METHU</name>
<gene>
    <name evidence="1" type="ORF">KSK55_02925</name>
</gene>
<keyword evidence="1" id="KW-0067">ATP-binding</keyword>
<dbReference type="Proteomes" id="UP000694228">
    <property type="component" value="Chromosome"/>
</dbReference>
<accession>A0A8F5VQI1</accession>
<reference evidence="1 2" key="1">
    <citation type="submission" date="2021-06" db="EMBL/GenBank/DDBJ databases">
        <title>Complete genome sequence of the secondary alcohol utilizing methanogen Methanospirillum hungatei strain GP1.</title>
        <authorList>
            <person name="Day L.A."/>
            <person name="Costa K.C."/>
        </authorList>
    </citation>
    <scope>NUCLEOTIDE SEQUENCE [LARGE SCALE GENOMIC DNA]</scope>
    <source>
        <strain evidence="1 2">GP1</strain>
    </source>
</reference>
<keyword evidence="1" id="KW-0547">Nucleotide-binding</keyword>
<evidence type="ECO:0000313" key="1">
    <source>
        <dbReference type="EMBL" id="QXO95373.1"/>
    </source>
</evidence>
<evidence type="ECO:0000313" key="2">
    <source>
        <dbReference type="Proteomes" id="UP000694228"/>
    </source>
</evidence>
<dbReference type="EMBL" id="CP077107">
    <property type="protein sequence ID" value="QXO95373.1"/>
    <property type="molecule type" value="Genomic_DNA"/>
</dbReference>